<feature type="compositionally biased region" description="Acidic residues" evidence="1">
    <location>
        <begin position="108"/>
        <end position="128"/>
    </location>
</feature>
<feature type="compositionally biased region" description="Basic and acidic residues" evidence="1">
    <location>
        <begin position="508"/>
        <end position="517"/>
    </location>
</feature>
<feature type="region of interest" description="Disordered" evidence="1">
    <location>
        <begin position="480"/>
        <end position="519"/>
    </location>
</feature>
<reference evidence="2" key="1">
    <citation type="journal article" date="2017" name="Nature">
        <title>The genome of Chenopodium quinoa.</title>
        <authorList>
            <person name="Jarvis D.E."/>
            <person name="Ho Y.S."/>
            <person name="Lightfoot D.J."/>
            <person name="Schmoeckel S.M."/>
            <person name="Li B."/>
            <person name="Borm T.J.A."/>
            <person name="Ohyanagi H."/>
            <person name="Mineta K."/>
            <person name="Michell C.T."/>
            <person name="Saber N."/>
            <person name="Kharbatia N.M."/>
            <person name="Rupper R.R."/>
            <person name="Sharp A.R."/>
            <person name="Dally N."/>
            <person name="Boughton B.A."/>
            <person name="Woo Y.H."/>
            <person name="Gao G."/>
            <person name="Schijlen E.G.W.M."/>
            <person name="Guo X."/>
            <person name="Momin A.A."/>
            <person name="Negrao S."/>
            <person name="Al-Babili S."/>
            <person name="Gehring C."/>
            <person name="Roessner U."/>
            <person name="Jung C."/>
            <person name="Murphy K."/>
            <person name="Arold S.T."/>
            <person name="Gojobori T."/>
            <person name="van der Linden C.G."/>
            <person name="van Loo E.N."/>
            <person name="Jellen E.N."/>
            <person name="Maughan P.J."/>
            <person name="Tester M."/>
        </authorList>
    </citation>
    <scope>NUCLEOTIDE SEQUENCE [LARGE SCALE GENOMIC DNA]</scope>
    <source>
        <strain evidence="2">cv. PI 614886</strain>
    </source>
</reference>
<proteinExistence type="predicted"/>
<accession>A0A803LGI3</accession>
<dbReference type="Proteomes" id="UP000596660">
    <property type="component" value="Unplaced"/>
</dbReference>
<name>A0A803LGI3_CHEQI</name>
<reference evidence="2" key="2">
    <citation type="submission" date="2021-03" db="UniProtKB">
        <authorList>
            <consortium name="EnsemblPlants"/>
        </authorList>
    </citation>
    <scope>IDENTIFICATION</scope>
</reference>
<feature type="region of interest" description="Disordered" evidence="1">
    <location>
        <begin position="448"/>
        <end position="467"/>
    </location>
</feature>
<evidence type="ECO:0000256" key="1">
    <source>
        <dbReference type="SAM" id="MobiDB-lite"/>
    </source>
</evidence>
<sequence length="690" mass="78096">MSESVEGYITGKAIVADPFMHLSSAPEKQAEKFSRCISTFLLEDVDIIGVESISVVSQSSSEFAINEYGTNFGKISINKLEMSRSKFPNISSDQAESSLRRPGKDPVEDPDTQESDIREEDIDLSSEDTDEEILEDINIGEQVIAEERADEGYNSEDDDDIYRQPLQLSDATKVVKVKVDPVWLKTASEKNYCNVGRRFYRLPDDYALTLPKSGDTVIDCPEGHIVVYAKHFEFGLRFPLHPFVEKIFKAWNVCIAQVTPTTIRNVISLVWVMIYMDFPLTLNLIRKLHWLKKDSQSLGWWSLYTVNGKVTVWPKLTSCKKWQGQFYFVKVPDSFSVRRTFHLPHTRFDSIKDRKLGPLERKAFRFFDCLYVNDGKKVKAVPREWLPNCNYILVNAPLSHIGLYNTDEYGPDKLDNEKLGLYPDDRVKRQCPPNPKGKLDTLPKFATRAQKGRQRSMQDMTALSRPRSARADVLPLRRGGGVVWSKRRSSASDRDQSKKQKTTPVTGREQDQTKEAAEFVNLDDDDATIVPETGNHGSEGPVQQPPRAQVERIIYVSQEVPYTSTGHTGALNAFTPASVPDFIEVPHVRVPQEVADELLNFPVGNASEAWLPQLNVNRGESVYTDDPSSGGSLGWRMLKDLPTPADRTSARFTAPCSQMMNSILRTVNSVVEVVHMYKHYQRQADKAEMV</sequence>
<evidence type="ECO:0000313" key="3">
    <source>
        <dbReference type="Proteomes" id="UP000596660"/>
    </source>
</evidence>
<dbReference type="EnsemblPlants" id="AUR62013080-RA">
    <property type="protein sequence ID" value="AUR62013080-RA:cds"/>
    <property type="gene ID" value="AUR62013080"/>
</dbReference>
<organism evidence="2 3">
    <name type="scientific">Chenopodium quinoa</name>
    <name type="common">Quinoa</name>
    <dbReference type="NCBI Taxonomy" id="63459"/>
    <lineage>
        <taxon>Eukaryota</taxon>
        <taxon>Viridiplantae</taxon>
        <taxon>Streptophyta</taxon>
        <taxon>Embryophyta</taxon>
        <taxon>Tracheophyta</taxon>
        <taxon>Spermatophyta</taxon>
        <taxon>Magnoliopsida</taxon>
        <taxon>eudicotyledons</taxon>
        <taxon>Gunneridae</taxon>
        <taxon>Pentapetalae</taxon>
        <taxon>Caryophyllales</taxon>
        <taxon>Chenopodiaceae</taxon>
        <taxon>Chenopodioideae</taxon>
        <taxon>Atripliceae</taxon>
        <taxon>Chenopodium</taxon>
    </lineage>
</organism>
<keyword evidence="3" id="KW-1185">Reference proteome</keyword>
<protein>
    <submittedName>
        <fullName evidence="2">Uncharacterized protein</fullName>
    </submittedName>
</protein>
<dbReference type="Gramene" id="AUR62013080-RA">
    <property type="protein sequence ID" value="AUR62013080-RA:cds"/>
    <property type="gene ID" value="AUR62013080"/>
</dbReference>
<dbReference type="AlphaFoldDB" id="A0A803LGI3"/>
<feature type="compositionally biased region" description="Basic and acidic residues" evidence="1">
    <location>
        <begin position="98"/>
        <end position="107"/>
    </location>
</feature>
<feature type="region of interest" description="Disordered" evidence="1">
    <location>
        <begin position="89"/>
        <end position="128"/>
    </location>
</feature>
<evidence type="ECO:0000313" key="2">
    <source>
        <dbReference type="EnsemblPlants" id="AUR62013080-RA:cds"/>
    </source>
</evidence>